<dbReference type="EMBL" id="CH473970">
    <property type="protein sequence ID" value="EDM09132.1"/>
    <property type="molecule type" value="Genomic_DNA"/>
</dbReference>
<reference evidence="1 2" key="1">
    <citation type="submission" date="2005-09" db="EMBL/GenBank/DDBJ databases">
        <authorList>
            <person name="Mural R.J."/>
            <person name="Li P.W."/>
            <person name="Adams M.D."/>
            <person name="Amanatides P.G."/>
            <person name="Baden-Tillson H."/>
            <person name="Barnstead M."/>
            <person name="Chin S.H."/>
            <person name="Dew I."/>
            <person name="Evans C.A."/>
            <person name="Ferriera S."/>
            <person name="Flanigan M."/>
            <person name="Fosler C."/>
            <person name="Glodek A."/>
            <person name="Gu Z."/>
            <person name="Holt R.A."/>
            <person name="Jennings D."/>
            <person name="Kraft C.L."/>
            <person name="Lu F."/>
            <person name="Nguyen T."/>
            <person name="Nusskern D.R."/>
            <person name="Pfannkoch C.M."/>
            <person name="Sitter C."/>
            <person name="Sutton G.G."/>
            <person name="Venter J.C."/>
            <person name="Wang Z."/>
            <person name="Woodage T."/>
            <person name="Zheng X.H."/>
            <person name="Zhong F."/>
        </authorList>
    </citation>
    <scope>NUCLEOTIDE SEQUENCE [LARGE SCALE GENOMIC DNA]</scope>
    <source>
        <strain>BN</strain>
        <strain evidence="2">Sprague-Dawley</strain>
    </source>
</reference>
<organism evidence="1 2">
    <name type="scientific">Rattus norvegicus</name>
    <name type="common">Rat</name>
    <dbReference type="NCBI Taxonomy" id="10116"/>
    <lineage>
        <taxon>Eukaryota</taxon>
        <taxon>Metazoa</taxon>
        <taxon>Chordata</taxon>
        <taxon>Craniata</taxon>
        <taxon>Vertebrata</taxon>
        <taxon>Euteleostomi</taxon>
        <taxon>Mammalia</taxon>
        <taxon>Eutheria</taxon>
        <taxon>Euarchontoglires</taxon>
        <taxon>Glires</taxon>
        <taxon>Rodentia</taxon>
        <taxon>Myomorpha</taxon>
        <taxon>Muroidea</taxon>
        <taxon>Muridae</taxon>
        <taxon>Murinae</taxon>
        <taxon>Rattus</taxon>
    </lineage>
</organism>
<gene>
    <name evidence="1" type="ORF">rCG_43324</name>
</gene>
<protein>
    <submittedName>
        <fullName evidence="1">RCG43324</fullName>
    </submittedName>
</protein>
<evidence type="ECO:0000313" key="2">
    <source>
        <dbReference type="Proteomes" id="UP000234681"/>
    </source>
</evidence>
<sequence length="140" mass="15764">MNAAERHSYMTLTEGMFKHSCFTTSLQCKNVSLRTPMAFQNEDAGHLKTALQELANVVISRYLGGLFQDLKSAEGTDRLRKTVQYFICSLSNLHTSLISHDTYYNVNLTQMIVTLYCLRNEGDSGPLQSMRLPVFGCSNL</sequence>
<dbReference type="AlphaFoldDB" id="A6IVU2"/>
<dbReference type="Proteomes" id="UP000234681">
    <property type="component" value="Chromosome 16"/>
</dbReference>
<evidence type="ECO:0000313" key="1">
    <source>
        <dbReference type="EMBL" id="EDM09132.1"/>
    </source>
</evidence>
<proteinExistence type="predicted"/>
<name>A6IVU2_RAT</name>
<accession>A6IVU2</accession>